<comment type="subcellular location">
    <subcellularLocation>
        <location evidence="1">Mitochondrion</location>
    </subcellularLocation>
</comment>
<dbReference type="InterPro" id="IPR019338">
    <property type="entry name" value="Ribosomal_bL35m"/>
</dbReference>
<evidence type="ECO:0000256" key="6">
    <source>
        <dbReference type="ARBA" id="ARBA00023274"/>
    </source>
</evidence>
<keyword evidence="6" id="KW-0687">Ribonucleoprotein</keyword>
<reference evidence="9" key="2">
    <citation type="submission" date="2021-01" db="UniProtKB">
        <authorList>
            <consortium name="EnsemblMetazoa"/>
        </authorList>
    </citation>
    <scope>IDENTIFICATION</scope>
</reference>
<dbReference type="EnsemblMetazoa" id="XM_030985388">
    <property type="protein sequence ID" value="XP_030841248"/>
    <property type="gene ID" value="LOC763579"/>
</dbReference>
<keyword evidence="5" id="KW-0496">Mitochondrion</keyword>
<dbReference type="GO" id="GO:0003735">
    <property type="term" value="F:structural constituent of ribosome"/>
    <property type="evidence" value="ECO:0007669"/>
    <property type="project" value="InterPro"/>
</dbReference>
<dbReference type="SUPFAM" id="SSF143034">
    <property type="entry name" value="L35p-like"/>
    <property type="match status" value="1"/>
</dbReference>
<dbReference type="PANTHER" id="PTHR15909:SF0">
    <property type="entry name" value="LARGE RIBOSOMAL SUBUNIT PROTEIN BL35M"/>
    <property type="match status" value="1"/>
</dbReference>
<evidence type="ECO:0000256" key="2">
    <source>
        <dbReference type="ARBA" id="ARBA00006598"/>
    </source>
</evidence>
<keyword evidence="3" id="KW-0809">Transit peptide</keyword>
<keyword evidence="4" id="KW-0689">Ribosomal protein</keyword>
<dbReference type="PANTHER" id="PTHR15909">
    <property type="entry name" value="39S RIBOSOMAL PROTEIN L35, MITOCHONDRIAL"/>
    <property type="match status" value="1"/>
</dbReference>
<reference evidence="10" key="1">
    <citation type="submission" date="2015-02" db="EMBL/GenBank/DDBJ databases">
        <title>Genome sequencing for Strongylocentrotus purpuratus.</title>
        <authorList>
            <person name="Murali S."/>
            <person name="Liu Y."/>
            <person name="Vee V."/>
            <person name="English A."/>
            <person name="Wang M."/>
            <person name="Skinner E."/>
            <person name="Han Y."/>
            <person name="Muzny D.M."/>
            <person name="Worley K.C."/>
            <person name="Gibbs R.A."/>
        </authorList>
    </citation>
    <scope>NUCLEOTIDE SEQUENCE</scope>
</reference>
<evidence type="ECO:0000256" key="5">
    <source>
        <dbReference type="ARBA" id="ARBA00023128"/>
    </source>
</evidence>
<evidence type="ECO:0000256" key="4">
    <source>
        <dbReference type="ARBA" id="ARBA00022980"/>
    </source>
</evidence>
<accession>A0A7M7NYP3</accession>
<dbReference type="InterPro" id="IPR021137">
    <property type="entry name" value="Ribosomal_bL35-like"/>
</dbReference>
<dbReference type="Pfam" id="PF01632">
    <property type="entry name" value="Ribosomal_L35p"/>
    <property type="match status" value="1"/>
</dbReference>
<dbReference type="InParanoid" id="A0A7M7NYP3"/>
<evidence type="ECO:0000256" key="1">
    <source>
        <dbReference type="ARBA" id="ARBA00004173"/>
    </source>
</evidence>
<evidence type="ECO:0000313" key="10">
    <source>
        <dbReference type="Proteomes" id="UP000007110"/>
    </source>
</evidence>
<dbReference type="AlphaFoldDB" id="A0A7M7NYP3"/>
<evidence type="ECO:0000256" key="8">
    <source>
        <dbReference type="ARBA" id="ARBA00035418"/>
    </source>
</evidence>
<dbReference type="GO" id="GO:0006412">
    <property type="term" value="P:translation"/>
    <property type="evidence" value="ECO:0007669"/>
    <property type="project" value="InterPro"/>
</dbReference>
<evidence type="ECO:0000313" key="9">
    <source>
        <dbReference type="EnsemblMetazoa" id="XP_030841248"/>
    </source>
</evidence>
<dbReference type="Proteomes" id="UP000007110">
    <property type="component" value="Unassembled WGS sequence"/>
</dbReference>
<dbReference type="GO" id="GO:1990904">
    <property type="term" value="C:ribonucleoprotein complex"/>
    <property type="evidence" value="ECO:0007669"/>
    <property type="project" value="UniProtKB-KW"/>
</dbReference>
<dbReference type="KEGG" id="spu:763579"/>
<dbReference type="InterPro" id="IPR037229">
    <property type="entry name" value="Ribosomal_bL35_sf"/>
</dbReference>
<dbReference type="OrthoDB" id="5847109at2759"/>
<dbReference type="RefSeq" id="XP_030841248.1">
    <property type="nucleotide sequence ID" value="XM_030985388.1"/>
</dbReference>
<evidence type="ECO:0000256" key="3">
    <source>
        <dbReference type="ARBA" id="ARBA00022946"/>
    </source>
</evidence>
<dbReference type="GO" id="GO:0005739">
    <property type="term" value="C:mitochondrion"/>
    <property type="evidence" value="ECO:0000318"/>
    <property type="project" value="GO_Central"/>
</dbReference>
<dbReference type="GeneID" id="763579"/>
<protein>
    <recommendedName>
        <fullName evidence="7">Large ribosomal subunit protein bL35m</fullName>
    </recommendedName>
    <alternativeName>
        <fullName evidence="8">39S ribosomal protein L35, mitochondrial</fullName>
    </alternativeName>
</protein>
<organism evidence="9 10">
    <name type="scientific">Strongylocentrotus purpuratus</name>
    <name type="common">Purple sea urchin</name>
    <dbReference type="NCBI Taxonomy" id="7668"/>
    <lineage>
        <taxon>Eukaryota</taxon>
        <taxon>Metazoa</taxon>
        <taxon>Echinodermata</taxon>
        <taxon>Eleutherozoa</taxon>
        <taxon>Echinozoa</taxon>
        <taxon>Echinoidea</taxon>
        <taxon>Euechinoidea</taxon>
        <taxon>Echinacea</taxon>
        <taxon>Camarodonta</taxon>
        <taxon>Echinidea</taxon>
        <taxon>Strongylocentrotidae</taxon>
        <taxon>Strongylocentrotus</taxon>
    </lineage>
</organism>
<proteinExistence type="inferred from homology"/>
<keyword evidence="10" id="KW-1185">Reference proteome</keyword>
<name>A0A7M7NYP3_STRPU</name>
<evidence type="ECO:0000256" key="7">
    <source>
        <dbReference type="ARBA" id="ARBA00035273"/>
    </source>
</evidence>
<sequence>MFYSASTSIFARLKKIHVNVTRGQSNKMAASMRVFAASLVPRIHLNLLSPASTPCRTRCIKQKNIHKAVAPALSSSPQTTPIRGVTSAPLYQPPALQQGSFRGDELSTICSRLTGLSLKAPAPGPDGRLIQTRSFSSLICSRYTGGFSNKKISANQKVVTSPVLAHQPHRTVVRYSISKGKKKTVHAVIDRFYRLDCGLWVRPQSGRAKKLWKKTPRRRYRLKQHVFCNKTQSKMLDRMTSGFWKKRRHYLDDPFEQYHERHFDVIPPGSKVKGQ</sequence>
<comment type="similarity">
    <text evidence="2">Belongs to the bacterial ribosomal protein bL35 family.</text>
</comment>
<dbReference type="GO" id="GO:0005840">
    <property type="term" value="C:ribosome"/>
    <property type="evidence" value="ECO:0007669"/>
    <property type="project" value="UniProtKB-KW"/>
</dbReference>